<keyword evidence="1" id="KW-0472">Membrane</keyword>
<gene>
    <name evidence="2" type="ORF">SLS62_001402</name>
</gene>
<name>A0AAN9V1W5_9PEZI</name>
<keyword evidence="1" id="KW-0812">Transmembrane</keyword>
<reference evidence="2 3" key="1">
    <citation type="submission" date="2024-02" db="EMBL/GenBank/DDBJ databases">
        <title>De novo assembly and annotation of 12 fungi associated with fruit tree decline syndrome in Ontario, Canada.</title>
        <authorList>
            <person name="Sulman M."/>
            <person name="Ellouze W."/>
            <person name="Ilyukhin E."/>
        </authorList>
    </citation>
    <scope>NUCLEOTIDE SEQUENCE [LARGE SCALE GENOMIC DNA]</scope>
    <source>
        <strain evidence="2 3">M11/M66-122</strain>
    </source>
</reference>
<evidence type="ECO:0000313" key="2">
    <source>
        <dbReference type="EMBL" id="KAK7756565.1"/>
    </source>
</evidence>
<evidence type="ECO:0000313" key="3">
    <source>
        <dbReference type="Proteomes" id="UP001320420"/>
    </source>
</evidence>
<keyword evidence="1" id="KW-1133">Transmembrane helix</keyword>
<dbReference type="EMBL" id="JAKJXP020000006">
    <property type="protein sequence ID" value="KAK7756565.1"/>
    <property type="molecule type" value="Genomic_DNA"/>
</dbReference>
<keyword evidence="3" id="KW-1185">Reference proteome</keyword>
<accession>A0AAN9V1W5</accession>
<evidence type="ECO:0000256" key="1">
    <source>
        <dbReference type="SAM" id="Phobius"/>
    </source>
</evidence>
<sequence length="102" mass="11314">MVNSSPRMYAALSSHPATHLSSSLNKVAATKSPRLMPAAVTVLAVSSVAYYVQRQLMRESKDFDSFFATKHNLAESILQEDNKRILHEVNEGQKNLLNILGK</sequence>
<proteinExistence type="predicted"/>
<protein>
    <submittedName>
        <fullName evidence="2">Uncharacterized protein</fullName>
    </submittedName>
</protein>
<comment type="caution">
    <text evidence="2">The sequence shown here is derived from an EMBL/GenBank/DDBJ whole genome shotgun (WGS) entry which is preliminary data.</text>
</comment>
<organism evidence="2 3">
    <name type="scientific">Diatrype stigma</name>
    <dbReference type="NCBI Taxonomy" id="117547"/>
    <lineage>
        <taxon>Eukaryota</taxon>
        <taxon>Fungi</taxon>
        <taxon>Dikarya</taxon>
        <taxon>Ascomycota</taxon>
        <taxon>Pezizomycotina</taxon>
        <taxon>Sordariomycetes</taxon>
        <taxon>Xylariomycetidae</taxon>
        <taxon>Xylariales</taxon>
        <taxon>Diatrypaceae</taxon>
        <taxon>Diatrype</taxon>
    </lineage>
</organism>
<feature type="transmembrane region" description="Helical" evidence="1">
    <location>
        <begin position="35"/>
        <end position="52"/>
    </location>
</feature>
<dbReference type="AlphaFoldDB" id="A0AAN9V1W5"/>
<dbReference type="Proteomes" id="UP001320420">
    <property type="component" value="Unassembled WGS sequence"/>
</dbReference>